<evidence type="ECO:0000313" key="1">
    <source>
        <dbReference type="EMBL" id="OGD78478.1"/>
    </source>
</evidence>
<dbReference type="STRING" id="1817816.A2Y64_09360"/>
<gene>
    <name evidence="1" type="ORF">A2Y64_09360</name>
</gene>
<sequence>MPNPFDPLPPDGEDSPPRFRKEIARAGVFQHPDGELEFTPERLAAWVEVFDKARRAGIQIPVPLNHGPEPTDNAGWVEDLELSEDGERLYAVLVITRPEVAGLIRGGTIRHTSLALGPLADDSGNYWEDAILEVSLVTEPHIRRQEPFVTLTGVRELAVELAASRRKNHELSRHLDAERLRRLEERVDGLIAGGRLSPDRRGDVLELAAGLPGDDCRERLLATYDRPRVRPGALTIPARREGADPELEAVARRFGLEPSALAYYLENTAGQGG</sequence>
<reference evidence="1 2" key="1">
    <citation type="journal article" date="2016" name="Nat. Commun.">
        <title>Thousands of microbial genomes shed light on interconnected biogeochemical processes in an aquifer system.</title>
        <authorList>
            <person name="Anantharaman K."/>
            <person name="Brown C.T."/>
            <person name="Hug L.A."/>
            <person name="Sharon I."/>
            <person name="Castelle C.J."/>
            <person name="Probst A.J."/>
            <person name="Thomas B.C."/>
            <person name="Singh A."/>
            <person name="Wilkins M.J."/>
            <person name="Karaoz U."/>
            <person name="Brodie E.L."/>
            <person name="Williams K.H."/>
            <person name="Hubbard S.S."/>
            <person name="Banfield J.F."/>
        </authorList>
    </citation>
    <scope>NUCLEOTIDE SEQUENCE [LARGE SCALE GENOMIC DNA]</scope>
</reference>
<dbReference type="AlphaFoldDB" id="A0A1F5FFN8"/>
<comment type="caution">
    <text evidence="1">The sequence shown here is derived from an EMBL/GenBank/DDBJ whole genome shotgun (WGS) entry which is preliminary data.</text>
</comment>
<evidence type="ECO:0000313" key="2">
    <source>
        <dbReference type="Proteomes" id="UP000177187"/>
    </source>
</evidence>
<name>A0A1F5FFN8_9BACT</name>
<organism evidence="1 2">
    <name type="scientific">Candidatus Coatesbacteria bacterium RBG_13_66_14</name>
    <dbReference type="NCBI Taxonomy" id="1817816"/>
    <lineage>
        <taxon>Bacteria</taxon>
        <taxon>Candidatus Coatesiibacteriota</taxon>
    </lineage>
</organism>
<accession>A0A1F5FFN8</accession>
<protein>
    <submittedName>
        <fullName evidence="1">Uncharacterized protein</fullName>
    </submittedName>
</protein>
<dbReference type="Proteomes" id="UP000177187">
    <property type="component" value="Unassembled WGS sequence"/>
</dbReference>
<dbReference type="EMBL" id="MFAF01000034">
    <property type="protein sequence ID" value="OGD78478.1"/>
    <property type="molecule type" value="Genomic_DNA"/>
</dbReference>
<proteinExistence type="predicted"/>